<reference evidence="2 3" key="1">
    <citation type="journal article" date="2011" name="J. Bacteriol.">
        <title>Draft genome sequence of the polycyclic aromatic hydrocarbon-degrading, genetically engineered bioluminescent bioreporter Pseudomonas fluorescens HK44.</title>
        <authorList>
            <person name="Chauhan A."/>
            <person name="Layton A.C."/>
            <person name="Williams D.E."/>
            <person name="Smartt A.E."/>
            <person name="Ripp S."/>
            <person name="Karpinets T.V."/>
            <person name="Brown S.D."/>
            <person name="Sayler G.S."/>
        </authorList>
    </citation>
    <scope>NUCLEOTIDE SEQUENCE [LARGE SCALE GENOMIC DNA]</scope>
    <source>
        <strain evidence="2 3">HK44</strain>
    </source>
</reference>
<gene>
    <name evidence="2" type="ORF">HK44_004080</name>
</gene>
<evidence type="ECO:0000256" key="1">
    <source>
        <dbReference type="SAM" id="Phobius"/>
    </source>
</evidence>
<organism evidence="2 3">
    <name type="scientific">Pseudomonas fluorescens HK44</name>
    <dbReference type="NCBI Taxonomy" id="1042209"/>
    <lineage>
        <taxon>Bacteria</taxon>
        <taxon>Pseudomonadati</taxon>
        <taxon>Pseudomonadota</taxon>
        <taxon>Gammaproteobacteria</taxon>
        <taxon>Pseudomonadales</taxon>
        <taxon>Pseudomonadaceae</taxon>
        <taxon>Pseudomonas</taxon>
    </lineage>
</organism>
<dbReference type="HOGENOM" id="CLU_120951_0_0_6"/>
<comment type="caution">
    <text evidence="2">The sequence shown here is derived from an EMBL/GenBank/DDBJ whole genome shotgun (WGS) entry which is preliminary data.</text>
</comment>
<dbReference type="EMBL" id="AFOY02000015">
    <property type="protein sequence ID" value="EXF92891.1"/>
    <property type="molecule type" value="Genomic_DNA"/>
</dbReference>
<proteinExistence type="predicted"/>
<dbReference type="PATRIC" id="fig|1042209.11.peg.3173"/>
<accession>A0A010RJT7</accession>
<name>A0A010RJT7_PSEFL</name>
<keyword evidence="1" id="KW-0472">Membrane</keyword>
<dbReference type="Proteomes" id="UP000022611">
    <property type="component" value="Unassembled WGS sequence"/>
</dbReference>
<dbReference type="InterPro" id="IPR007418">
    <property type="entry name" value="DUF474"/>
</dbReference>
<evidence type="ECO:0000313" key="2">
    <source>
        <dbReference type="EMBL" id="EXF92891.1"/>
    </source>
</evidence>
<feature type="transmembrane region" description="Helical" evidence="1">
    <location>
        <begin position="6"/>
        <end position="27"/>
    </location>
</feature>
<feature type="transmembrane region" description="Helical" evidence="1">
    <location>
        <begin position="93"/>
        <end position="110"/>
    </location>
</feature>
<feature type="transmembrane region" description="Helical" evidence="1">
    <location>
        <begin position="122"/>
        <end position="144"/>
    </location>
</feature>
<evidence type="ECO:0000313" key="3">
    <source>
        <dbReference type="Proteomes" id="UP000022611"/>
    </source>
</evidence>
<dbReference type="eggNOG" id="COG3399">
    <property type="taxonomic scope" value="Bacteria"/>
</dbReference>
<keyword evidence="1" id="KW-1133">Transmembrane helix</keyword>
<protein>
    <submittedName>
        <fullName evidence="2">Membrane protein</fullName>
    </submittedName>
</protein>
<sequence>MMYPYLLVTHLLAAMAFIGTLFFEVVIWHHARQHLMEAAQLAADQTIAVRSRKVLHGVVLLLYGAGIGLAWQYRGALSQPLASSFGTLLSLKILLALSIIGHYLLLAYWLTHARLTATRASWIRRSILGHMVLIVILAKAMFYWHG</sequence>
<feature type="transmembrane region" description="Helical" evidence="1">
    <location>
        <begin position="54"/>
        <end position="73"/>
    </location>
</feature>
<dbReference type="AlphaFoldDB" id="A0A010RJT7"/>
<keyword evidence="1" id="KW-0812">Transmembrane</keyword>
<dbReference type="PIRSF" id="PIRSF015875">
    <property type="entry name" value="UCP015875"/>
    <property type="match status" value="1"/>
</dbReference>